<protein>
    <submittedName>
        <fullName evidence="2">Glycosyl transferase family 2</fullName>
    </submittedName>
</protein>
<proteinExistence type="predicted"/>
<dbReference type="InterPro" id="IPR001173">
    <property type="entry name" value="Glyco_trans_2-like"/>
</dbReference>
<dbReference type="EMBL" id="LT629700">
    <property type="protein sequence ID" value="SDL86464.1"/>
    <property type="molecule type" value="Genomic_DNA"/>
</dbReference>
<evidence type="ECO:0000313" key="2">
    <source>
        <dbReference type="EMBL" id="SDL86464.1"/>
    </source>
</evidence>
<dbReference type="Proteomes" id="UP000199350">
    <property type="component" value="Chromosome I"/>
</dbReference>
<dbReference type="OrthoDB" id="3171021at2"/>
<dbReference type="CDD" id="cd00761">
    <property type="entry name" value="Glyco_tranf_GTA_type"/>
    <property type="match status" value="1"/>
</dbReference>
<reference evidence="3" key="1">
    <citation type="submission" date="2016-10" db="EMBL/GenBank/DDBJ databases">
        <authorList>
            <person name="Varghese N."/>
            <person name="Submissions S."/>
        </authorList>
    </citation>
    <scope>NUCLEOTIDE SEQUENCE [LARGE SCALE GENOMIC DNA]</scope>
    <source>
        <strain evidence="3">DSM 20632</strain>
    </source>
</reference>
<evidence type="ECO:0000259" key="1">
    <source>
        <dbReference type="Pfam" id="PF00535"/>
    </source>
</evidence>
<dbReference type="InterPro" id="IPR050834">
    <property type="entry name" value="Glycosyltransf_2"/>
</dbReference>
<keyword evidence="3" id="KW-1185">Reference proteome</keyword>
<feature type="domain" description="Glycosyltransferase 2-like" evidence="1">
    <location>
        <begin position="8"/>
        <end position="118"/>
    </location>
</feature>
<dbReference type="AlphaFoldDB" id="A0A1G9NJD3"/>
<name>A0A1G9NJD3_9CORY</name>
<organism evidence="2 3">
    <name type="scientific">Corynebacterium mycetoides</name>
    <dbReference type="NCBI Taxonomy" id="38302"/>
    <lineage>
        <taxon>Bacteria</taxon>
        <taxon>Bacillati</taxon>
        <taxon>Actinomycetota</taxon>
        <taxon>Actinomycetes</taxon>
        <taxon>Mycobacteriales</taxon>
        <taxon>Corynebacteriaceae</taxon>
        <taxon>Corynebacterium</taxon>
    </lineage>
</organism>
<dbReference type="SUPFAM" id="SSF53448">
    <property type="entry name" value="Nucleotide-diphospho-sugar transferases"/>
    <property type="match status" value="1"/>
</dbReference>
<dbReference type="STRING" id="38302.SAMN04488535_1045"/>
<sequence>MSQLHGLSLLVPTYRACATLPRLLQSLKSQTASSQLWEAIFVLNGPDDGAEQVLNSFVEQYPELNIRVLRSLEDGAGRARNIALACAQHQFITFVDADDWLEVGFIESALGASEDRRLTLMPLGNDVGGKVDFSNSLNLRIKANANSTRRLIEIPWALGFNACKILPSALAANLRYDESLRSGEDVVFYAQLLERPDLEVFVPPSAENEAYIRVMRADSVSRRSESFGFSVAERFRCIAALRQIKVPIEAHSAIDALVDAQFDFVVRYLDRHPDEIERAAEQAVLLGAFGLPWGKVRKNKTKKLIISYNFPPFADPAANVISKRIRTRREVVDVVHGDMSLVRKVDPSSLIVSESLVKDRKVIKSPPSFSDWRSIEDFAKQAVKVSRSDYDELYTRAMWSGSHVAGVLYKQRHPRVYWTAEFSDPMRWDSQGHDRVGDVPRTRLTRRMARTLRNSAWPDLEWQTHFDLTEAVTLLRADSLIFTNSNQLDLMLGSYPASFREMVDAKSSVIAQPSLDRSFYFAVPHELNLEPTQINIGYFGNFYQNRGLDDFLRASETLTSADRSRVVLHVFSSNAPILNQDDAPITIRTYSPLPYLQFLNACTQLDVLLVTDAVTAGTRFSKNPFLPSKLADYEGSGQPIWAMAEPGSTLSRSSVAFISDLGDVRSAAQVLQKILGLK</sequence>
<gene>
    <name evidence="2" type="ORF">SAMN04488535_1045</name>
</gene>
<dbReference type="PANTHER" id="PTHR43685:SF2">
    <property type="entry name" value="GLYCOSYLTRANSFERASE 2-LIKE DOMAIN-CONTAINING PROTEIN"/>
    <property type="match status" value="1"/>
</dbReference>
<dbReference type="GO" id="GO:0016740">
    <property type="term" value="F:transferase activity"/>
    <property type="evidence" value="ECO:0007669"/>
    <property type="project" value="UniProtKB-KW"/>
</dbReference>
<dbReference type="Gene3D" id="3.90.550.10">
    <property type="entry name" value="Spore Coat Polysaccharide Biosynthesis Protein SpsA, Chain A"/>
    <property type="match status" value="1"/>
</dbReference>
<dbReference type="RefSeq" id="WP_092149669.1">
    <property type="nucleotide sequence ID" value="NZ_LT629700.1"/>
</dbReference>
<keyword evidence="2" id="KW-0808">Transferase</keyword>
<accession>A0A1G9NJD3</accession>
<dbReference type="InterPro" id="IPR029044">
    <property type="entry name" value="Nucleotide-diphossugar_trans"/>
</dbReference>
<dbReference type="Pfam" id="PF00535">
    <property type="entry name" value="Glycos_transf_2"/>
    <property type="match status" value="1"/>
</dbReference>
<dbReference type="SUPFAM" id="SSF53756">
    <property type="entry name" value="UDP-Glycosyltransferase/glycogen phosphorylase"/>
    <property type="match status" value="1"/>
</dbReference>
<evidence type="ECO:0000313" key="3">
    <source>
        <dbReference type="Proteomes" id="UP000199350"/>
    </source>
</evidence>
<dbReference type="PANTHER" id="PTHR43685">
    <property type="entry name" value="GLYCOSYLTRANSFERASE"/>
    <property type="match status" value="1"/>
</dbReference>